<organism evidence="3 4">
    <name type="scientific">Saccharothrix carnea</name>
    <dbReference type="NCBI Taxonomy" id="1280637"/>
    <lineage>
        <taxon>Bacteria</taxon>
        <taxon>Bacillati</taxon>
        <taxon>Actinomycetota</taxon>
        <taxon>Actinomycetes</taxon>
        <taxon>Pseudonocardiales</taxon>
        <taxon>Pseudonocardiaceae</taxon>
        <taxon>Saccharothrix</taxon>
    </lineage>
</organism>
<evidence type="ECO:0000259" key="2">
    <source>
        <dbReference type="Pfam" id="PF03235"/>
    </source>
</evidence>
<evidence type="ECO:0000313" key="3">
    <source>
        <dbReference type="EMBL" id="PSL55004.1"/>
    </source>
</evidence>
<name>A0A2P8I953_SACCR</name>
<gene>
    <name evidence="3" type="ORF">B0I31_106528</name>
</gene>
<evidence type="ECO:0000313" key="4">
    <source>
        <dbReference type="Proteomes" id="UP000241118"/>
    </source>
</evidence>
<dbReference type="Proteomes" id="UP000241118">
    <property type="component" value="Unassembled WGS sequence"/>
</dbReference>
<proteinExistence type="predicted"/>
<dbReference type="EMBL" id="PYAX01000006">
    <property type="protein sequence ID" value="PSL55004.1"/>
    <property type="molecule type" value="Genomic_DNA"/>
</dbReference>
<feature type="region of interest" description="Disordered" evidence="1">
    <location>
        <begin position="1"/>
        <end position="21"/>
    </location>
</feature>
<dbReference type="PANTHER" id="PTHR39639:SF1">
    <property type="entry name" value="DUF262 DOMAIN-CONTAINING PROTEIN"/>
    <property type="match status" value="1"/>
</dbReference>
<dbReference type="InterPro" id="IPR004919">
    <property type="entry name" value="GmrSD_N"/>
</dbReference>
<dbReference type="PANTHER" id="PTHR39639">
    <property type="entry name" value="CHROMOSOME 16, WHOLE GENOME SHOTGUN SEQUENCE"/>
    <property type="match status" value="1"/>
</dbReference>
<dbReference type="RefSeq" id="WP_106616987.1">
    <property type="nucleotide sequence ID" value="NZ_PYAX01000006.1"/>
</dbReference>
<evidence type="ECO:0000256" key="1">
    <source>
        <dbReference type="SAM" id="MobiDB-lite"/>
    </source>
</evidence>
<dbReference type="OrthoDB" id="9787127at2"/>
<keyword evidence="4" id="KW-1185">Reference proteome</keyword>
<accession>A0A2P8I953</accession>
<dbReference type="Pfam" id="PF03235">
    <property type="entry name" value="GmrSD_N"/>
    <property type="match status" value="1"/>
</dbReference>
<feature type="domain" description="GmrSD restriction endonucleases N-terminal" evidence="2">
    <location>
        <begin position="74"/>
        <end position="212"/>
    </location>
</feature>
<reference evidence="3 4" key="1">
    <citation type="submission" date="2018-03" db="EMBL/GenBank/DDBJ databases">
        <title>Genomic Encyclopedia of Type Strains, Phase III (KMG-III): the genomes of soil and plant-associated and newly described type strains.</title>
        <authorList>
            <person name="Whitman W."/>
        </authorList>
    </citation>
    <scope>NUCLEOTIDE SEQUENCE [LARGE SCALE GENOMIC DNA]</scope>
    <source>
        <strain evidence="3 4">CGMCC 4.7097</strain>
    </source>
</reference>
<sequence>MESRQDGIASGQNLLDEQEPTLLTNEEVEELDEAEAEVEGVTYSGADFDAEGLVRRLSRGDIVIPNFGHGDASLEVEAFQRSFVWRRPQMDRFIESLLLGYPIPGIMLVQQADKRYLVLDGQQRLKTLEAFYNGIHNKVEFVLDNVAKQFKGLTYKSLNPEQRRTLDNTFITATIVRTDGTKESLEAVYQVFERLNSGGTQLTPHEIRIALYPGALVNLLTRLNDLEPWRVLYGPKSPRVRDHELVLRIIALYSRAAEYHTPLKKFLNDFLGDHRELSKLDGAALALLFEKSAYALFNAGARPMLRRPTRVNVALLEAVFVATMRRLGSGMSDDPDIIRRALDELATDDKLIPAISRATAREENVRDRLDRASRALMADA</sequence>
<dbReference type="AlphaFoldDB" id="A0A2P8I953"/>
<protein>
    <submittedName>
        <fullName evidence="3">Uncharacterized protein DUF262</fullName>
    </submittedName>
</protein>
<comment type="caution">
    <text evidence="3">The sequence shown here is derived from an EMBL/GenBank/DDBJ whole genome shotgun (WGS) entry which is preliminary data.</text>
</comment>